<keyword evidence="5" id="KW-1185">Reference proteome</keyword>
<feature type="compositionally biased region" description="Low complexity" evidence="2">
    <location>
        <begin position="841"/>
        <end position="854"/>
    </location>
</feature>
<feature type="repeat" description="TPR" evidence="1">
    <location>
        <begin position="135"/>
        <end position="168"/>
    </location>
</feature>
<feature type="repeat" description="TPR" evidence="1">
    <location>
        <begin position="175"/>
        <end position="208"/>
    </location>
</feature>
<feature type="repeat" description="TPR" evidence="1">
    <location>
        <begin position="1230"/>
        <end position="1263"/>
    </location>
</feature>
<feature type="repeat" description="TPR" evidence="1">
    <location>
        <begin position="295"/>
        <end position="328"/>
    </location>
</feature>
<dbReference type="Pfam" id="PF12770">
    <property type="entry name" value="CHAT"/>
    <property type="match status" value="2"/>
</dbReference>
<dbReference type="EMBL" id="CALNXK010000266">
    <property type="protein sequence ID" value="CAH3179926.1"/>
    <property type="molecule type" value="Genomic_DNA"/>
</dbReference>
<dbReference type="Proteomes" id="UP001159405">
    <property type="component" value="Unassembled WGS sequence"/>
</dbReference>
<dbReference type="InterPro" id="IPR024983">
    <property type="entry name" value="CHAT_dom"/>
</dbReference>
<protein>
    <recommendedName>
        <fullName evidence="3">CHAT domain-containing protein</fullName>
    </recommendedName>
</protein>
<feature type="region of interest" description="Disordered" evidence="2">
    <location>
        <begin position="835"/>
        <end position="864"/>
    </location>
</feature>
<keyword evidence="1" id="KW-0802">TPR repeat</keyword>
<dbReference type="SMART" id="SM00028">
    <property type="entry name" value="TPR"/>
    <property type="match status" value="23"/>
</dbReference>
<dbReference type="Pfam" id="PF13181">
    <property type="entry name" value="TPR_8"/>
    <property type="match status" value="2"/>
</dbReference>
<feature type="domain" description="CHAT" evidence="3">
    <location>
        <begin position="1557"/>
        <end position="1828"/>
    </location>
</feature>
<dbReference type="InterPro" id="IPR011990">
    <property type="entry name" value="TPR-like_helical_dom_sf"/>
</dbReference>
<dbReference type="SUPFAM" id="SSF48452">
    <property type="entry name" value="TPR-like"/>
    <property type="match status" value="6"/>
</dbReference>
<evidence type="ECO:0000313" key="5">
    <source>
        <dbReference type="Proteomes" id="UP001159405"/>
    </source>
</evidence>
<feature type="repeat" description="TPR" evidence="1">
    <location>
        <begin position="335"/>
        <end position="368"/>
    </location>
</feature>
<dbReference type="PANTHER" id="PTHR10098:SF108">
    <property type="entry name" value="TETRATRICOPEPTIDE REPEAT PROTEIN 28"/>
    <property type="match status" value="1"/>
</dbReference>
<evidence type="ECO:0000256" key="1">
    <source>
        <dbReference type="PROSITE-ProRule" id="PRU00339"/>
    </source>
</evidence>
<feature type="repeat" description="TPR" evidence="1">
    <location>
        <begin position="455"/>
        <end position="488"/>
    </location>
</feature>
<feature type="repeat" description="TPR" evidence="1">
    <location>
        <begin position="255"/>
        <end position="288"/>
    </location>
</feature>
<feature type="compositionally biased region" description="Low complexity" evidence="2">
    <location>
        <begin position="1536"/>
        <end position="1549"/>
    </location>
</feature>
<dbReference type="PANTHER" id="PTHR10098">
    <property type="entry name" value="RAPSYN-RELATED"/>
    <property type="match status" value="1"/>
</dbReference>
<feature type="repeat" description="TPR" evidence="1">
    <location>
        <begin position="615"/>
        <end position="648"/>
    </location>
</feature>
<dbReference type="Pfam" id="PF13176">
    <property type="entry name" value="TPR_7"/>
    <property type="match status" value="1"/>
</dbReference>
<organism evidence="4 5">
    <name type="scientific">Porites lobata</name>
    <dbReference type="NCBI Taxonomy" id="104759"/>
    <lineage>
        <taxon>Eukaryota</taxon>
        <taxon>Metazoa</taxon>
        <taxon>Cnidaria</taxon>
        <taxon>Anthozoa</taxon>
        <taxon>Hexacorallia</taxon>
        <taxon>Scleractinia</taxon>
        <taxon>Fungiina</taxon>
        <taxon>Poritidae</taxon>
        <taxon>Porites</taxon>
    </lineage>
</organism>
<reference evidence="4 5" key="1">
    <citation type="submission" date="2022-05" db="EMBL/GenBank/DDBJ databases">
        <authorList>
            <consortium name="Genoscope - CEA"/>
            <person name="William W."/>
        </authorList>
    </citation>
    <scope>NUCLEOTIDE SEQUENCE [LARGE SCALE GENOMIC DNA]</scope>
</reference>
<proteinExistence type="predicted"/>
<sequence length="1842" mass="207586">LAIAQINKSTAEKARAYCNLGEAYYFPNDFHLEIEYLKQYLSIAEEVSHRAGSAVSSYAILGCLYDSLGDSQRAIAYHNQDLRIAREVGDREREGYAYGHLGVSYGRLKEFQRAIEYTNQCLSIAKEVGNRKCEGKAYHNLGVSYYSLEEFQRAIEYYNQQFIIAKEVGDREYEGNAYHNLGVAYRNLKEFQRAIEYHNQDLRIAREVGDREREGYAYGHLGVSYGRLKEFQRAIEYTNQYLSIAKEVGDRKCEGNAYHNLGVIYYSLEEFQRAIEYHNQQLIIAKEGGDREYEGKAYESLGAAYRNLKEFQRAIEYHNQDLRIAKEVGDRAGEGRAYDHLGRAYHSLKEFQLAIEYHNQQIRIAKEVGDRAGEGCAYGLIGLAYHRLEEFQREIEYHNQHLIIAKEVDDRSCQRIAYRNLGAAYSDLKDFQRAIEYNNKYLIISKDVGDRASQSQAYKNLGAAYSSLKEFQRAIKYTNKQLIIAKEVGDRPVQGEGYGDLGNIYLLLGEYQRAIEYANKCLIIAKEDRDRAQECRAYSILGNAYHRLDELPRAMECHKKLLSIAKEVGDREGKECAYLYIGDVHHSLRDVPRAMEYYKQCLSNAKEVGDRNGQGIAYCRLGGCYGSLNDLKEAIECFKQHLSIAEEIGDSLAEACAHDWLGYSFWASHSLNEALEHYRCCVNIYDTIRASSISEDQLKISFCTRFKDPYTHLWQVLVMLQRDDEALCAAERGRAQALLDALKVTYGLTSLSPRSIESEEEVRNILRKTTVLTVFLALQEKTVNIWVLGKEDKPIFRQEKIEIGLEHEDSFTLLLENVLKSIKAGVGIRCENRSMDKLSDDSTPSSTQDDNQTSEPSQESADRAGVGIRCENRCELQPLYDAVLGPIEDLLDGDKLIVVPDGALSKFPWAALSETLRIRTVPSLTSLKVITNSPSEYHSKSGALLVGDPCLKKITDKWGNPIYKQLKYAKMEVEMIGEILKSQPLTGEDATKEAVLQRIKSVSLVHIAAHGRPETGEIVLAPDPQWESDTPTEEDCIMKMSDIQAVKLRARLVVLSCCHSGQGKVSSEGVVGMARAFLFAGARSVLATLWAIDDEATMMFMKSFYQHLARGESASVALQRAMKCLRDSHDYYAPKYWAPFVLMGDDVKIELEKESLSKSYMHLEEYQRAMEYTNKGLIIAKEVGNRAGQGQGYGTLGIIYKHLGEYQRAIEYTNKGIIIAKEVGDRAQQGKAYHNLGAIYLRLKEFQRAMECQKKHLSIAKEVGDRGDTGHAYSSIGEVHYSLGDVPRAMEYYKQYLSIAKEIGDRSGQGHAYCRLGTCYRKLHDLKEAIECHKQHLNIAGEIGDRMAEACAYTGLGHSFLESHSLNEALVHFRCCVKIYDTIRANSISEDHLKISFCKRHHCAYTHLWQVLVMLQRNDEALYAAERGRAQALLDALKVTYGLTSLSRRSIESEEEVTYISKNTTVLKVFLFLELKIVNMWVLQKEGDPIFRQAELEIGDAHEDSFALLLDIVLKNIRAGVGIRCENRSMDKLSDDSTPSSTQDDNQTSEPSQGTTDLLQPLYDAVLGPIEDLLDGDELIVVPDGALSKAPWAALSETLRIRTFPSLTSLKVITDSPSEYHSKSGALLVGEPCVKKITDKQGNPIYDPLKYAKMEVEMIGEIVKSRPLTGEDATKEAVLQNIGSAALVHIAAHGRKETGEIVLAPDPRWESKTPTEEEYILKMSDIQAVKLRARLVVLSCCHSGQGPVSCEGVVGMARAFLFAGARSVLSTLWAIDDEATMMFMKSFYQQLARGESASVALQRAMKCLRESHDYSAPKYWAPFVLMGDDVKIELEKESLSKS</sequence>
<dbReference type="Gene3D" id="1.25.40.10">
    <property type="entry name" value="Tetratricopeptide repeat domain"/>
    <property type="match status" value="6"/>
</dbReference>
<accession>A0ABN8RL18</accession>
<comment type="caution">
    <text evidence="4">The sequence shown here is derived from an EMBL/GenBank/DDBJ whole genome shotgun (WGS) entry which is preliminary data.</text>
</comment>
<gene>
    <name evidence="4" type="ORF">PLOB_00022583</name>
</gene>
<feature type="repeat" description="TPR" evidence="1">
    <location>
        <begin position="495"/>
        <end position="528"/>
    </location>
</feature>
<feature type="non-terminal residue" evidence="4">
    <location>
        <position position="1"/>
    </location>
</feature>
<dbReference type="Pfam" id="PF13424">
    <property type="entry name" value="TPR_12"/>
    <property type="match status" value="8"/>
</dbReference>
<dbReference type="PROSITE" id="PS50005">
    <property type="entry name" value="TPR"/>
    <property type="match status" value="11"/>
</dbReference>
<feature type="domain" description="CHAT" evidence="3">
    <location>
        <begin position="876"/>
        <end position="1145"/>
    </location>
</feature>
<evidence type="ECO:0000256" key="2">
    <source>
        <dbReference type="SAM" id="MobiDB-lite"/>
    </source>
</evidence>
<dbReference type="InterPro" id="IPR019734">
    <property type="entry name" value="TPR_rpt"/>
</dbReference>
<feature type="region of interest" description="Disordered" evidence="2">
    <location>
        <begin position="1530"/>
        <end position="1556"/>
    </location>
</feature>
<feature type="repeat" description="TPR" evidence="1">
    <location>
        <begin position="415"/>
        <end position="448"/>
    </location>
</feature>
<evidence type="ECO:0000259" key="3">
    <source>
        <dbReference type="Pfam" id="PF12770"/>
    </source>
</evidence>
<name>A0ABN8RL18_9CNID</name>
<evidence type="ECO:0000313" key="4">
    <source>
        <dbReference type="EMBL" id="CAH3179926.1"/>
    </source>
</evidence>
<feature type="repeat" description="TPR" evidence="1">
    <location>
        <begin position="1270"/>
        <end position="1303"/>
    </location>
</feature>